<dbReference type="InterPro" id="IPR014710">
    <property type="entry name" value="RmlC-like_jellyroll"/>
</dbReference>
<dbReference type="OrthoDB" id="9976870at2759"/>
<reference evidence="1 2" key="1">
    <citation type="submission" date="2015-10" db="EMBL/GenBank/DDBJ databases">
        <title>Full genome of DAOMC 229536 Phialocephala scopiformis, a fungal endophyte of spruce producing the potent anti-insectan compound rugulosin.</title>
        <authorList>
            <consortium name="DOE Joint Genome Institute"/>
            <person name="Walker A.K."/>
            <person name="Frasz S.L."/>
            <person name="Seifert K.A."/>
            <person name="Miller J.D."/>
            <person name="Mondo S.J."/>
            <person name="Labutti K."/>
            <person name="Lipzen A."/>
            <person name="Dockter R."/>
            <person name="Kennedy M."/>
            <person name="Grigoriev I.V."/>
            <person name="Spatafora J.W."/>
        </authorList>
    </citation>
    <scope>NUCLEOTIDE SEQUENCE [LARGE SCALE GENOMIC DNA]</scope>
    <source>
        <strain evidence="1 2">CBS 120377</strain>
    </source>
</reference>
<dbReference type="Proteomes" id="UP000070700">
    <property type="component" value="Unassembled WGS sequence"/>
</dbReference>
<evidence type="ECO:0000313" key="1">
    <source>
        <dbReference type="EMBL" id="KUJ21402.1"/>
    </source>
</evidence>
<dbReference type="InParanoid" id="A0A194XNU3"/>
<keyword evidence="2" id="KW-1185">Reference proteome</keyword>
<accession>A0A194XNU3</accession>
<sequence>MTAAAERRRVALPHERNADGTVTIRAFEGAILSRVLPAPAGRAFNFEVIFFPNHPRLRQLPSKPPEHFHPLQEEYVSVSEGALAVEVEGIEHILRPGDPEFVLQRGVNHRLYPAPQNEKESQNDKSRKVSCLLSAEGTSSLFALDLVFFENWYTYQEQVVVHGAKLNLIQVMAMFDAGDSYLTLPWYIPMRSLMSRVMGIVFGRWIGSLLGYQPFYKEWTTDWDLACEKMETCMLQRRFSDRKKVA</sequence>
<dbReference type="GeneID" id="28818634"/>
<evidence type="ECO:0000313" key="2">
    <source>
        <dbReference type="Proteomes" id="UP000070700"/>
    </source>
</evidence>
<name>A0A194XNU3_MOLSC</name>
<dbReference type="SUPFAM" id="SSF51182">
    <property type="entry name" value="RmlC-like cupins"/>
    <property type="match status" value="1"/>
</dbReference>
<dbReference type="EMBL" id="KQ947408">
    <property type="protein sequence ID" value="KUJ21402.1"/>
    <property type="molecule type" value="Genomic_DNA"/>
</dbReference>
<organism evidence="1 2">
    <name type="scientific">Mollisia scopiformis</name>
    <name type="common">Conifer needle endophyte fungus</name>
    <name type="synonym">Phialocephala scopiformis</name>
    <dbReference type="NCBI Taxonomy" id="149040"/>
    <lineage>
        <taxon>Eukaryota</taxon>
        <taxon>Fungi</taxon>
        <taxon>Dikarya</taxon>
        <taxon>Ascomycota</taxon>
        <taxon>Pezizomycotina</taxon>
        <taxon>Leotiomycetes</taxon>
        <taxon>Helotiales</taxon>
        <taxon>Mollisiaceae</taxon>
        <taxon>Mollisia</taxon>
    </lineage>
</organism>
<proteinExistence type="predicted"/>
<dbReference type="InterPro" id="IPR011051">
    <property type="entry name" value="RmlC_Cupin_sf"/>
</dbReference>
<dbReference type="RefSeq" id="XP_018075757.1">
    <property type="nucleotide sequence ID" value="XM_018208908.1"/>
</dbReference>
<dbReference type="AlphaFoldDB" id="A0A194XNU3"/>
<gene>
    <name evidence="1" type="ORF">LY89DRAFT_577667</name>
</gene>
<dbReference type="Gene3D" id="2.60.120.10">
    <property type="entry name" value="Jelly Rolls"/>
    <property type="match status" value="1"/>
</dbReference>
<protein>
    <submittedName>
        <fullName evidence="1">Uncharacterized protein</fullName>
    </submittedName>
</protein>
<dbReference type="KEGG" id="psco:LY89DRAFT_577667"/>